<evidence type="ECO:0000259" key="2">
    <source>
        <dbReference type="Pfam" id="PF01558"/>
    </source>
</evidence>
<dbReference type="GO" id="GO:0006979">
    <property type="term" value="P:response to oxidative stress"/>
    <property type="evidence" value="ECO:0007669"/>
    <property type="project" value="TreeGrafter"/>
</dbReference>
<dbReference type="Pfam" id="PF17147">
    <property type="entry name" value="PFOR_II"/>
    <property type="match status" value="1"/>
</dbReference>
<feature type="domain" description="Pyruvate/ketoisovalerate oxidoreductase catalytic" evidence="2">
    <location>
        <begin position="30"/>
        <end position="191"/>
    </location>
</feature>
<dbReference type="AlphaFoldDB" id="A0A7C3Z1R0"/>
<evidence type="ECO:0000259" key="4">
    <source>
        <dbReference type="Pfam" id="PF17147"/>
    </source>
</evidence>
<dbReference type="InterPro" id="IPR022367">
    <property type="entry name" value="2-oxoacid/accept_OxRdtase_asu"/>
</dbReference>
<dbReference type="InterPro" id="IPR019752">
    <property type="entry name" value="Pyrv/ketoisovalerate_OxRed_cat"/>
</dbReference>
<dbReference type="SUPFAM" id="SSF53323">
    <property type="entry name" value="Pyruvate-ferredoxin oxidoreductase, PFOR, domain III"/>
    <property type="match status" value="1"/>
</dbReference>
<dbReference type="InterPro" id="IPR033412">
    <property type="entry name" value="PFOR_II"/>
</dbReference>
<dbReference type="InterPro" id="IPR002880">
    <property type="entry name" value="Pyrv_Fd/Flavodoxin_OxRdtase_N"/>
</dbReference>
<dbReference type="SUPFAM" id="SSF52922">
    <property type="entry name" value="TK C-terminal domain-like"/>
    <property type="match status" value="1"/>
</dbReference>
<dbReference type="SUPFAM" id="SSF52518">
    <property type="entry name" value="Thiamin diphosphate-binding fold (THDP-binding)"/>
    <property type="match status" value="1"/>
</dbReference>
<dbReference type="Gene3D" id="3.40.50.970">
    <property type="match status" value="1"/>
</dbReference>
<evidence type="ECO:0000259" key="3">
    <source>
        <dbReference type="Pfam" id="PF01855"/>
    </source>
</evidence>
<dbReference type="InterPro" id="IPR009014">
    <property type="entry name" value="Transketo_C/PFOR_II"/>
</dbReference>
<dbReference type="Pfam" id="PF01558">
    <property type="entry name" value="POR"/>
    <property type="match status" value="1"/>
</dbReference>
<organism evidence="5">
    <name type="scientific">Desulfobacca acetoxidans</name>
    <dbReference type="NCBI Taxonomy" id="60893"/>
    <lineage>
        <taxon>Bacteria</taxon>
        <taxon>Pseudomonadati</taxon>
        <taxon>Thermodesulfobacteriota</taxon>
        <taxon>Desulfobaccia</taxon>
        <taxon>Desulfobaccales</taxon>
        <taxon>Desulfobaccaceae</taxon>
        <taxon>Desulfobacca</taxon>
    </lineage>
</organism>
<keyword evidence="1" id="KW-0560">Oxidoreductase</keyword>
<dbReference type="NCBIfam" id="TIGR03710">
    <property type="entry name" value="OAFO_sf"/>
    <property type="match status" value="1"/>
</dbReference>
<proteinExistence type="predicted"/>
<dbReference type="Gene3D" id="3.40.920.10">
    <property type="entry name" value="Pyruvate-ferredoxin oxidoreductase, PFOR, domain III"/>
    <property type="match status" value="1"/>
</dbReference>
<dbReference type="PANTHER" id="PTHR32154">
    <property type="entry name" value="PYRUVATE-FLAVODOXIN OXIDOREDUCTASE-RELATED"/>
    <property type="match status" value="1"/>
</dbReference>
<dbReference type="Gene3D" id="3.40.50.920">
    <property type="match status" value="1"/>
</dbReference>
<sequence length="585" mass="62343">MCSFSRGQPRAGHGRQIMPTDLNILIGGAAGQGVHAITGPLAKALVRQGAYVHVTQSYESRIRGGHLYNLIRVGSQPLLAPREGVDILVALNQETIALHQPQLSSLGIVIFDESQVQGKPEGVKSLALSPETVLPETQAGDIAVNAGACGAILGLLAMPVEGLVSLLEETFAAKGEEVADWNKRAARHGYELGKAQDHPLALSNLSTPPEPRLLISGHEGVALGALAGGLTFICGYPMTPWTSLLNAVSQRAPRWQVVVEQAEDEIAAINMAIGASFAGARAMTGTSGGGFCLMTEGVGLAAMSETPVVVVVAQRPGPSTGLPTRTSQGDLGFVLHAGQDDFPRAVLAPGTPAQGYLLAAKALRLAERYQTPVFILTDQYFADAQLTLTAADFPPLEAPPPSPQGETGDRYMRYSLTPDGVSPRRFPGFGPEIVVADSDEHTPDGHLTEDLEVRIKMHNKRLAKLKGLYGEMGNITVDGDHDIPLVIMTWGSSYGAVAEAVARLRQAKTAARFVHLAELWPFPRRAVVETLQEPQRLVVVEGNATGQLARLLRQETGLVADHVIVRYDGLPFTPEYVLRGLSQEV</sequence>
<dbReference type="FunFam" id="3.40.50.970:FF:000022">
    <property type="entry name" value="2-oxoglutarate ferredoxin oxidoreductase alpha subunit"/>
    <property type="match status" value="1"/>
</dbReference>
<protein>
    <submittedName>
        <fullName evidence="5">2-oxoacid:acceptor oxidoreductase subunit alpha</fullName>
    </submittedName>
</protein>
<accession>A0A7C3Z1R0</accession>
<reference evidence="5" key="1">
    <citation type="journal article" date="2020" name="mSystems">
        <title>Genome- and Community-Level Interaction Insights into Carbon Utilization and Element Cycling Functions of Hydrothermarchaeota in Hydrothermal Sediment.</title>
        <authorList>
            <person name="Zhou Z."/>
            <person name="Liu Y."/>
            <person name="Xu W."/>
            <person name="Pan J."/>
            <person name="Luo Z.H."/>
            <person name="Li M."/>
        </authorList>
    </citation>
    <scope>NUCLEOTIDE SEQUENCE [LARGE SCALE GENOMIC DNA]</scope>
    <source>
        <strain evidence="5">SpSt-897</strain>
    </source>
</reference>
<dbReference type="GO" id="GO:0016903">
    <property type="term" value="F:oxidoreductase activity, acting on the aldehyde or oxo group of donors"/>
    <property type="evidence" value="ECO:0007669"/>
    <property type="project" value="InterPro"/>
</dbReference>
<dbReference type="CDD" id="cd07034">
    <property type="entry name" value="TPP_PYR_PFOR_IOR-alpha_like"/>
    <property type="match status" value="1"/>
</dbReference>
<feature type="domain" description="Pyruvate flavodoxin/ferredoxin oxidoreductase pyrimidine binding" evidence="3">
    <location>
        <begin position="224"/>
        <end position="458"/>
    </location>
</feature>
<dbReference type="EMBL" id="DTMF01000157">
    <property type="protein sequence ID" value="HGF33965.1"/>
    <property type="molecule type" value="Genomic_DNA"/>
</dbReference>
<feature type="domain" description="Pyruvate:ferredoxin oxidoreductase core" evidence="4">
    <location>
        <begin position="486"/>
        <end position="555"/>
    </location>
</feature>
<dbReference type="Pfam" id="PF01855">
    <property type="entry name" value="POR_N"/>
    <property type="match status" value="1"/>
</dbReference>
<comment type="caution">
    <text evidence="5">The sequence shown here is derived from an EMBL/GenBank/DDBJ whole genome shotgun (WGS) entry which is preliminary data.</text>
</comment>
<dbReference type="PANTHER" id="PTHR32154:SF20">
    <property type="entry name" value="2-OXOGLUTARATE OXIDOREDUCTASE SUBUNIT KORA"/>
    <property type="match status" value="1"/>
</dbReference>
<name>A0A7C3Z1R0_9BACT</name>
<dbReference type="InterPro" id="IPR029061">
    <property type="entry name" value="THDP-binding"/>
</dbReference>
<evidence type="ECO:0000256" key="1">
    <source>
        <dbReference type="ARBA" id="ARBA00023002"/>
    </source>
</evidence>
<dbReference type="InterPro" id="IPR002869">
    <property type="entry name" value="Pyrv_flavodox_OxRed_cen"/>
</dbReference>
<evidence type="ECO:0000313" key="5">
    <source>
        <dbReference type="EMBL" id="HGF33965.1"/>
    </source>
</evidence>
<dbReference type="InterPro" id="IPR050722">
    <property type="entry name" value="Pyruvate:ferred/Flavod_OxRd"/>
</dbReference>
<gene>
    <name evidence="5" type="ORF">ENW96_06185</name>
</gene>